<dbReference type="OrthoDB" id="5329005at2"/>
<accession>A0A1E3H3L2</accession>
<feature type="transmembrane region" description="Helical" evidence="6">
    <location>
        <begin position="27"/>
        <end position="46"/>
    </location>
</feature>
<keyword evidence="4 6" id="KW-1133">Transmembrane helix</keyword>
<feature type="transmembrane region" description="Helical" evidence="6">
    <location>
        <begin position="53"/>
        <end position="76"/>
    </location>
</feature>
<dbReference type="PATRIC" id="fig|1439726.3.peg.1851"/>
<feature type="chain" id="PRO_5009128952" evidence="7">
    <location>
        <begin position="18"/>
        <end position="165"/>
    </location>
</feature>
<proteinExistence type="predicted"/>
<keyword evidence="3 6" id="KW-0812">Transmembrane</keyword>
<gene>
    <name evidence="9" type="ORF">A6302_01752</name>
</gene>
<reference evidence="9 10" key="1">
    <citation type="submission" date="2016-07" db="EMBL/GenBank/DDBJ databases">
        <title>Draft Genome Sequence of Methylobrevis pamukkalensis PK2.</title>
        <authorList>
            <person name="Vasilenko O.V."/>
            <person name="Doronina N.V."/>
            <person name="Shmareva M.N."/>
            <person name="Tarlachkov S.V."/>
            <person name="Mustakhimov I."/>
            <person name="Trotsenko Y.A."/>
        </authorList>
    </citation>
    <scope>NUCLEOTIDE SEQUENCE [LARGE SCALE GENOMIC DNA]</scope>
    <source>
        <strain evidence="9 10">PK2</strain>
    </source>
</reference>
<protein>
    <submittedName>
        <fullName evidence="9">Type IV leader peptidase family protein</fullName>
    </submittedName>
</protein>
<dbReference type="Gene3D" id="1.20.120.1220">
    <property type="match status" value="1"/>
</dbReference>
<evidence type="ECO:0000256" key="3">
    <source>
        <dbReference type="ARBA" id="ARBA00022692"/>
    </source>
</evidence>
<evidence type="ECO:0000313" key="9">
    <source>
        <dbReference type="EMBL" id="ODN70908.1"/>
    </source>
</evidence>
<feature type="transmembrane region" description="Helical" evidence="6">
    <location>
        <begin position="96"/>
        <end position="115"/>
    </location>
</feature>
<dbReference type="InterPro" id="IPR000045">
    <property type="entry name" value="Prepilin_IV_endopep_pep"/>
</dbReference>
<evidence type="ECO:0000256" key="7">
    <source>
        <dbReference type="SAM" id="SignalP"/>
    </source>
</evidence>
<dbReference type="AlphaFoldDB" id="A0A1E3H3L2"/>
<dbReference type="PANTHER" id="PTHR36506">
    <property type="entry name" value="PREFLAGELLIN PEPTIDASE"/>
    <property type="match status" value="1"/>
</dbReference>
<evidence type="ECO:0000256" key="2">
    <source>
        <dbReference type="ARBA" id="ARBA00022475"/>
    </source>
</evidence>
<evidence type="ECO:0000256" key="5">
    <source>
        <dbReference type="ARBA" id="ARBA00023136"/>
    </source>
</evidence>
<dbReference type="Pfam" id="PF01478">
    <property type="entry name" value="Peptidase_A24"/>
    <property type="match status" value="1"/>
</dbReference>
<sequence length="165" mass="16801">MVSQAAVLFFPALMAFAAASDLVTMTISNKISLALLAGFLVLAPLAGFGWAEIALSLGLAFAVLGATFGMFAMGWIGGGDAKLAAAAVLWMGPSCALAFGLYAALFGGALSLAFISFRRLPLPAFAAREEWVARLHAPTTGIPYGVALAAGALVAFPQTAWFAGA</sequence>
<name>A0A1E3H3L2_9HYPH</name>
<keyword evidence="7" id="KW-0732">Signal</keyword>
<comment type="caution">
    <text evidence="9">The sequence shown here is derived from an EMBL/GenBank/DDBJ whole genome shotgun (WGS) entry which is preliminary data.</text>
</comment>
<dbReference type="Proteomes" id="UP000094622">
    <property type="component" value="Unassembled WGS sequence"/>
</dbReference>
<feature type="signal peptide" evidence="7">
    <location>
        <begin position="1"/>
        <end position="17"/>
    </location>
</feature>
<evidence type="ECO:0000256" key="1">
    <source>
        <dbReference type="ARBA" id="ARBA00004651"/>
    </source>
</evidence>
<keyword evidence="10" id="KW-1185">Reference proteome</keyword>
<dbReference type="InterPro" id="IPR052218">
    <property type="entry name" value="Preflagellin_Peptidase"/>
</dbReference>
<feature type="domain" description="Prepilin type IV endopeptidase peptidase" evidence="8">
    <location>
        <begin position="8"/>
        <end position="111"/>
    </location>
</feature>
<dbReference type="GO" id="GO:0004190">
    <property type="term" value="F:aspartic-type endopeptidase activity"/>
    <property type="evidence" value="ECO:0007669"/>
    <property type="project" value="InterPro"/>
</dbReference>
<dbReference type="GO" id="GO:0005886">
    <property type="term" value="C:plasma membrane"/>
    <property type="evidence" value="ECO:0007669"/>
    <property type="project" value="UniProtKB-SubCell"/>
</dbReference>
<evidence type="ECO:0000256" key="6">
    <source>
        <dbReference type="SAM" id="Phobius"/>
    </source>
</evidence>
<evidence type="ECO:0000313" key="10">
    <source>
        <dbReference type="Proteomes" id="UP000094622"/>
    </source>
</evidence>
<comment type="subcellular location">
    <subcellularLocation>
        <location evidence="1">Cell membrane</location>
        <topology evidence="1">Multi-pass membrane protein</topology>
    </subcellularLocation>
</comment>
<organism evidence="9 10">
    <name type="scientific">Methylobrevis pamukkalensis</name>
    <dbReference type="NCBI Taxonomy" id="1439726"/>
    <lineage>
        <taxon>Bacteria</taxon>
        <taxon>Pseudomonadati</taxon>
        <taxon>Pseudomonadota</taxon>
        <taxon>Alphaproteobacteria</taxon>
        <taxon>Hyphomicrobiales</taxon>
        <taxon>Pleomorphomonadaceae</taxon>
        <taxon>Methylobrevis</taxon>
    </lineage>
</organism>
<dbReference type="RefSeq" id="WP_069306570.1">
    <property type="nucleotide sequence ID" value="NZ_MCRJ01000035.1"/>
</dbReference>
<dbReference type="EMBL" id="MCRJ01000035">
    <property type="protein sequence ID" value="ODN70908.1"/>
    <property type="molecule type" value="Genomic_DNA"/>
</dbReference>
<dbReference type="PANTHER" id="PTHR36506:SF1">
    <property type="entry name" value="PREFLAGELLIN PEPTIDASE"/>
    <property type="match status" value="1"/>
</dbReference>
<keyword evidence="2" id="KW-1003">Cell membrane</keyword>
<evidence type="ECO:0000256" key="4">
    <source>
        <dbReference type="ARBA" id="ARBA00022989"/>
    </source>
</evidence>
<evidence type="ECO:0000259" key="8">
    <source>
        <dbReference type="Pfam" id="PF01478"/>
    </source>
</evidence>
<keyword evidence="5 6" id="KW-0472">Membrane</keyword>